<dbReference type="GO" id="GO:0004588">
    <property type="term" value="F:orotate phosphoribosyltransferase activity"/>
    <property type="evidence" value="ECO:0007669"/>
    <property type="project" value="UniProtKB-UniRule"/>
</dbReference>
<reference evidence="10 11" key="1">
    <citation type="submission" date="2018-11" db="EMBL/GenBank/DDBJ databases">
        <title>Complete genome sequence of Dickeya zeae strain CE1 infecting Canna edulis Ker-Gawl. in China.</title>
        <authorList>
            <person name="Zhang J."/>
            <person name="Lin B."/>
            <person name="Shen H."/>
            <person name="Jiang S."/>
            <person name="Pu X."/>
            <person name="Sun D."/>
        </authorList>
    </citation>
    <scope>NUCLEOTIDE SEQUENCE [LARGE SCALE GENOMIC DNA]</scope>
    <source>
        <strain evidence="10 11">CE1</strain>
    </source>
</reference>
<feature type="binding site" description="in other chain" evidence="9">
    <location>
        <position position="26"/>
    </location>
    <ligand>
        <name>5-phospho-alpha-D-ribose 1-diphosphate</name>
        <dbReference type="ChEBI" id="CHEBI:58017"/>
        <note>ligand shared between dimeric partners</note>
    </ligand>
</feature>
<evidence type="ECO:0000256" key="8">
    <source>
        <dbReference type="ARBA" id="ARBA00022975"/>
    </source>
</evidence>
<dbReference type="InterPro" id="IPR004467">
    <property type="entry name" value="Or_phspho_trans_dom"/>
</dbReference>
<dbReference type="InterPro" id="IPR023031">
    <property type="entry name" value="OPRT"/>
</dbReference>
<comment type="cofactor">
    <cofactor evidence="9">
        <name>Mg(2+)</name>
        <dbReference type="ChEBI" id="CHEBI:18420"/>
    </cofactor>
</comment>
<keyword evidence="7 9" id="KW-0808">Transferase</keyword>
<evidence type="ECO:0000313" key="11">
    <source>
        <dbReference type="Proteomes" id="UP000500801"/>
    </source>
</evidence>
<dbReference type="SUPFAM" id="SSF53271">
    <property type="entry name" value="PRTase-like"/>
    <property type="match status" value="1"/>
</dbReference>
<feature type="binding site" description="in other chain" evidence="9">
    <location>
        <begin position="124"/>
        <end position="132"/>
    </location>
    <ligand>
        <name>5-phospho-alpha-D-ribose 1-diphosphate</name>
        <dbReference type="ChEBI" id="CHEBI:58017"/>
        <note>ligand shared between dimeric partners</note>
    </ligand>
</feature>
<dbReference type="GO" id="GO:0046132">
    <property type="term" value="P:pyrimidine ribonucleoside biosynthetic process"/>
    <property type="evidence" value="ECO:0007669"/>
    <property type="project" value="TreeGrafter"/>
</dbReference>
<dbReference type="GO" id="GO:0005737">
    <property type="term" value="C:cytoplasm"/>
    <property type="evidence" value="ECO:0007669"/>
    <property type="project" value="TreeGrafter"/>
</dbReference>
<feature type="binding site" evidence="9">
    <location>
        <begin position="34"/>
        <end position="35"/>
    </location>
    <ligand>
        <name>orotate</name>
        <dbReference type="ChEBI" id="CHEBI:30839"/>
    </ligand>
</feature>
<comment type="subunit">
    <text evidence="4 9">Homodimer.</text>
</comment>
<comment type="function">
    <text evidence="1 9">Catalyzes the transfer of a ribosyl phosphate group from 5-phosphoribose 1-diphosphate to orotate, leading to the formation of orotidine monophosphate (OMP).</text>
</comment>
<comment type="pathway">
    <text evidence="2 9">Pyrimidine metabolism; UMP biosynthesis via de novo pathway; UMP from orotate: step 1/2.</text>
</comment>
<feature type="binding site" evidence="9">
    <location>
        <position position="102"/>
    </location>
    <ligand>
        <name>5-phospho-alpha-D-ribose 1-diphosphate</name>
        <dbReference type="ChEBI" id="CHEBI:58017"/>
        <note>ligand shared between dimeric partners</note>
    </ligand>
</feature>
<feature type="binding site" description="in other chain" evidence="9">
    <location>
        <begin position="72"/>
        <end position="73"/>
    </location>
    <ligand>
        <name>5-phospho-alpha-D-ribose 1-diphosphate</name>
        <dbReference type="ChEBI" id="CHEBI:58017"/>
        <note>ligand shared between dimeric partners</note>
    </ligand>
</feature>
<evidence type="ECO:0000256" key="2">
    <source>
        <dbReference type="ARBA" id="ARBA00004889"/>
    </source>
</evidence>
<dbReference type="RefSeq" id="WP_168361552.1">
    <property type="nucleotide sequence ID" value="NZ_CP033622.1"/>
</dbReference>
<feature type="binding site" evidence="9">
    <location>
        <position position="98"/>
    </location>
    <ligand>
        <name>5-phospho-alpha-D-ribose 1-diphosphate</name>
        <dbReference type="ChEBI" id="CHEBI:58017"/>
        <note>ligand shared between dimeric partners</note>
    </ligand>
</feature>
<dbReference type="GO" id="GO:0044205">
    <property type="term" value="P:'de novo' UMP biosynthetic process"/>
    <property type="evidence" value="ECO:0007669"/>
    <property type="project" value="UniProtKB-UniRule"/>
</dbReference>
<organism evidence="10 11">
    <name type="scientific">Dickeya zeae</name>
    <dbReference type="NCBI Taxonomy" id="204042"/>
    <lineage>
        <taxon>Bacteria</taxon>
        <taxon>Pseudomonadati</taxon>
        <taxon>Pseudomonadota</taxon>
        <taxon>Gammaproteobacteria</taxon>
        <taxon>Enterobacterales</taxon>
        <taxon>Pectobacteriaceae</taxon>
        <taxon>Dickeya</taxon>
    </lineage>
</organism>
<protein>
    <recommendedName>
        <fullName evidence="5 9">Orotate phosphoribosyltransferase</fullName>
        <shortName evidence="9">OPRT</shortName>
        <shortName evidence="9">OPRTase</shortName>
        <ecNumber evidence="5 9">2.4.2.10</ecNumber>
    </recommendedName>
</protein>
<comment type="catalytic activity">
    <reaction evidence="9">
        <text>orotidine 5'-phosphate + diphosphate = orotate + 5-phospho-alpha-D-ribose 1-diphosphate</text>
        <dbReference type="Rhea" id="RHEA:10380"/>
        <dbReference type="ChEBI" id="CHEBI:30839"/>
        <dbReference type="ChEBI" id="CHEBI:33019"/>
        <dbReference type="ChEBI" id="CHEBI:57538"/>
        <dbReference type="ChEBI" id="CHEBI:58017"/>
        <dbReference type="EC" id="2.4.2.10"/>
    </reaction>
</comment>
<evidence type="ECO:0000256" key="3">
    <source>
        <dbReference type="ARBA" id="ARBA00006340"/>
    </source>
</evidence>
<dbReference type="NCBIfam" id="TIGR00336">
    <property type="entry name" value="pyrE"/>
    <property type="match status" value="1"/>
</dbReference>
<dbReference type="EMBL" id="CP033622">
    <property type="protein sequence ID" value="QIZ49958.1"/>
    <property type="molecule type" value="Genomic_DNA"/>
</dbReference>
<proteinExistence type="inferred from homology"/>
<evidence type="ECO:0000256" key="7">
    <source>
        <dbReference type="ARBA" id="ARBA00022679"/>
    </source>
</evidence>
<name>A0AAE7CXR0_9GAMM</name>
<keyword evidence="6 9" id="KW-0328">Glycosyltransferase</keyword>
<dbReference type="GO" id="GO:0006207">
    <property type="term" value="P:'de novo' pyrimidine nucleobase biosynthetic process"/>
    <property type="evidence" value="ECO:0007669"/>
    <property type="project" value="TreeGrafter"/>
</dbReference>
<evidence type="ECO:0000256" key="9">
    <source>
        <dbReference type="HAMAP-Rule" id="MF_01208"/>
    </source>
</evidence>
<dbReference type="InterPro" id="IPR029057">
    <property type="entry name" value="PRTase-like"/>
</dbReference>
<dbReference type="HAMAP" id="MF_01208">
    <property type="entry name" value="PyrE"/>
    <property type="match status" value="1"/>
</dbReference>
<evidence type="ECO:0000256" key="4">
    <source>
        <dbReference type="ARBA" id="ARBA00011738"/>
    </source>
</evidence>
<gene>
    <name evidence="9 10" type="primary">pyrE</name>
    <name evidence="10" type="ORF">DWG24_03695</name>
</gene>
<dbReference type="CDD" id="cd06223">
    <property type="entry name" value="PRTases_typeI"/>
    <property type="match status" value="1"/>
</dbReference>
<dbReference type="InterPro" id="IPR000836">
    <property type="entry name" value="PRTase_dom"/>
</dbReference>
<dbReference type="PANTHER" id="PTHR46683:SF1">
    <property type="entry name" value="OROTATE PHOSPHORIBOSYLTRANSFERASE 1-RELATED"/>
    <property type="match status" value="1"/>
</dbReference>
<dbReference type="PANTHER" id="PTHR46683">
    <property type="entry name" value="OROTATE PHOSPHORIBOSYLTRANSFERASE 1-RELATED"/>
    <property type="match status" value="1"/>
</dbReference>
<comment type="caution">
    <text evidence="9">Lacks conserved residue(s) required for the propagation of feature annotation.</text>
</comment>
<feature type="binding site" evidence="9">
    <location>
        <position position="156"/>
    </location>
    <ligand>
        <name>orotate</name>
        <dbReference type="ChEBI" id="CHEBI:30839"/>
    </ligand>
</feature>
<dbReference type="EC" id="2.4.2.10" evidence="5 9"/>
<dbReference type="Gene3D" id="3.40.50.2020">
    <property type="match status" value="1"/>
</dbReference>
<evidence type="ECO:0000256" key="5">
    <source>
        <dbReference type="ARBA" id="ARBA00011971"/>
    </source>
</evidence>
<evidence type="ECO:0000313" key="10">
    <source>
        <dbReference type="EMBL" id="QIZ49958.1"/>
    </source>
</evidence>
<evidence type="ECO:0000256" key="6">
    <source>
        <dbReference type="ARBA" id="ARBA00022676"/>
    </source>
</evidence>
<dbReference type="AlphaFoldDB" id="A0AAE7CXR0"/>
<keyword evidence="8 9" id="KW-0665">Pyrimidine biosynthesis</keyword>
<feature type="binding site" evidence="9">
    <location>
        <position position="128"/>
    </location>
    <ligand>
        <name>orotate</name>
        <dbReference type="ChEBI" id="CHEBI:30839"/>
    </ligand>
</feature>
<sequence>MNNLSTRVATFIVDAEIIIFGDFTLKSKRQSSYFFNFSRFSSAEKLTTLANFYAEYILQENLSATIIYGPAYKGIPLAIATALSLSERKPGISYVFNRKEAKLYGDGGTTIGADITHQPLIVLDDVMTSGKTVAETRERVEEQQGIITDYIVAIDRQETDDSGRYALESVRQENTFRVSALTTITDIIQVMRQRPQYAEQVRQMEAYLARYCQ</sequence>
<dbReference type="Proteomes" id="UP000500801">
    <property type="component" value="Chromosome"/>
</dbReference>
<accession>A0AAE7CXR0</accession>
<feature type="binding site" description="in other chain" evidence="9">
    <location>
        <position position="99"/>
    </location>
    <ligand>
        <name>5-phospho-alpha-D-ribose 1-diphosphate</name>
        <dbReference type="ChEBI" id="CHEBI:58017"/>
        <note>ligand shared between dimeric partners</note>
    </ligand>
</feature>
<comment type="similarity">
    <text evidence="3 9">Belongs to the purine/pyrimidine phosphoribosyltransferase family. PyrE subfamily.</text>
</comment>
<keyword evidence="9" id="KW-0460">Magnesium</keyword>
<evidence type="ECO:0000256" key="1">
    <source>
        <dbReference type="ARBA" id="ARBA00003769"/>
    </source>
</evidence>
<dbReference type="GO" id="GO:0000287">
    <property type="term" value="F:magnesium ion binding"/>
    <property type="evidence" value="ECO:0007669"/>
    <property type="project" value="UniProtKB-UniRule"/>
</dbReference>